<dbReference type="Gene3D" id="2.40.320.10">
    <property type="entry name" value="Hypothetical Protein Pfu-838710-001"/>
    <property type="match status" value="1"/>
</dbReference>
<organism evidence="2 3">
    <name type="scientific">Lojkania enalia</name>
    <dbReference type="NCBI Taxonomy" id="147567"/>
    <lineage>
        <taxon>Eukaryota</taxon>
        <taxon>Fungi</taxon>
        <taxon>Dikarya</taxon>
        <taxon>Ascomycota</taxon>
        <taxon>Pezizomycotina</taxon>
        <taxon>Dothideomycetes</taxon>
        <taxon>Pleosporomycetidae</taxon>
        <taxon>Pleosporales</taxon>
        <taxon>Pleosporales incertae sedis</taxon>
        <taxon>Lojkania</taxon>
    </lineage>
</organism>
<dbReference type="InterPro" id="IPR033469">
    <property type="entry name" value="CYTH-like_dom_sf"/>
</dbReference>
<comment type="caution">
    <text evidence="2">The sequence shown here is derived from an EMBL/GenBank/DDBJ whole genome shotgun (WGS) entry which is preliminary data.</text>
</comment>
<dbReference type="AlphaFoldDB" id="A0A9P4K5R2"/>
<gene>
    <name evidence="2" type="ORF">CC78DRAFT_534825</name>
</gene>
<proteinExistence type="predicted"/>
<keyword evidence="3" id="KW-1185">Reference proteome</keyword>
<name>A0A9P4K5R2_9PLEO</name>
<dbReference type="OrthoDB" id="442176at2759"/>
<dbReference type="EMBL" id="ML986641">
    <property type="protein sequence ID" value="KAF2262326.1"/>
    <property type="molecule type" value="Genomic_DNA"/>
</dbReference>
<evidence type="ECO:0000313" key="2">
    <source>
        <dbReference type="EMBL" id="KAF2262326.1"/>
    </source>
</evidence>
<evidence type="ECO:0000259" key="1">
    <source>
        <dbReference type="Pfam" id="PF01928"/>
    </source>
</evidence>
<dbReference type="PANTHER" id="PTHR14586:SF1">
    <property type="entry name" value="THIAMINE-TRIPHOSPHATASE"/>
    <property type="match status" value="1"/>
</dbReference>
<dbReference type="InterPro" id="IPR039582">
    <property type="entry name" value="THTPA"/>
</dbReference>
<reference evidence="3" key="1">
    <citation type="journal article" date="2020" name="Stud. Mycol.">
        <title>101 Dothideomycetes genomes: A test case for predicting lifestyles and emergence of pathogens.</title>
        <authorList>
            <person name="Haridas S."/>
            <person name="Albert R."/>
            <person name="Binder M."/>
            <person name="Bloem J."/>
            <person name="LaButti K."/>
            <person name="Salamov A."/>
            <person name="Andreopoulos B."/>
            <person name="Baker S."/>
            <person name="Barry K."/>
            <person name="Bills G."/>
            <person name="Bluhm B."/>
            <person name="Cannon C."/>
            <person name="Castanera R."/>
            <person name="Culley D."/>
            <person name="Daum C."/>
            <person name="Ezra D."/>
            <person name="Gonzalez J."/>
            <person name="Henrissat B."/>
            <person name="Kuo A."/>
            <person name="Liang C."/>
            <person name="Lipzen A."/>
            <person name="Lutzoni F."/>
            <person name="Magnuson J."/>
            <person name="Mondo S."/>
            <person name="Nolan M."/>
            <person name="Ohm R."/>
            <person name="Pangilinan J."/>
            <person name="Park H.-J."/>
            <person name="Ramirez L."/>
            <person name="Alfaro M."/>
            <person name="Sun H."/>
            <person name="Tritt A."/>
            <person name="Yoshinaga Y."/>
            <person name="Zwiers L.-H."/>
            <person name="Turgeon B."/>
            <person name="Goodwin S."/>
            <person name="Spatafora J."/>
            <person name="Crous P."/>
            <person name="Grigoriev I."/>
        </authorList>
    </citation>
    <scope>NUCLEOTIDE SEQUENCE [LARGE SCALE GENOMIC DNA]</scope>
    <source>
        <strain evidence="3">CBS 304.66</strain>
    </source>
</reference>
<dbReference type="InterPro" id="IPR023577">
    <property type="entry name" value="CYTH_domain"/>
</dbReference>
<protein>
    <recommendedName>
        <fullName evidence="1">CYTH domain-containing protein</fullName>
    </recommendedName>
</protein>
<dbReference type="GO" id="GO:0042357">
    <property type="term" value="P:thiamine diphosphate metabolic process"/>
    <property type="evidence" value="ECO:0007669"/>
    <property type="project" value="TreeGrafter"/>
</dbReference>
<dbReference type="Pfam" id="PF01928">
    <property type="entry name" value="CYTH"/>
    <property type="match status" value="1"/>
</dbReference>
<dbReference type="GO" id="GO:0050333">
    <property type="term" value="F:thiamine triphosphate phosphatase activity"/>
    <property type="evidence" value="ECO:0007669"/>
    <property type="project" value="InterPro"/>
</dbReference>
<dbReference type="SUPFAM" id="SSF55154">
    <property type="entry name" value="CYTH-like phosphatases"/>
    <property type="match status" value="1"/>
</dbReference>
<dbReference type="PANTHER" id="PTHR14586">
    <property type="entry name" value="THIAMINE-TRIPHOSPHATASE"/>
    <property type="match status" value="1"/>
</dbReference>
<evidence type="ECO:0000313" key="3">
    <source>
        <dbReference type="Proteomes" id="UP000800093"/>
    </source>
</evidence>
<dbReference type="GO" id="GO:0000287">
    <property type="term" value="F:magnesium ion binding"/>
    <property type="evidence" value="ECO:0007669"/>
    <property type="project" value="TreeGrafter"/>
</dbReference>
<dbReference type="Proteomes" id="UP000800093">
    <property type="component" value="Unassembled WGS sequence"/>
</dbReference>
<sequence>MAPSLPPSMRPHFSPVAKSLHVLEVERKFAPTTESLARLRANNGEPRFALHHPLPIIDLHDIYYDCGNTLMRKGIYVRLRNGKWGAKVRVGGDYINSRFKEYHGVGEVENILRGVGNTKDKFQGARVTDLLPVVEFKAKRESWNIDGFKVVVDEVDFGHRVGEVELCQSFDLSARFALSKDGRGMEKAGEKMDFKIETFMQVHKWAFPKQEGEVMGKLTAYFRWKDKVGKSEG</sequence>
<feature type="domain" description="CYTH" evidence="1">
    <location>
        <begin position="24"/>
        <end position="169"/>
    </location>
</feature>
<accession>A0A9P4K5R2</accession>